<dbReference type="Pfam" id="PF13192">
    <property type="entry name" value="Thioredoxin_3"/>
    <property type="match status" value="1"/>
</dbReference>
<accession>A0A8J7H2G6</accession>
<evidence type="ECO:0000259" key="1">
    <source>
        <dbReference type="Pfam" id="PF13192"/>
    </source>
</evidence>
<sequence>MGFFKKTKKETTPCCCGNNDEMLTQQDIKNCGCNSGEELNESTTEENVQIQNTEELVIKILGSGCKNCVTLADNVHKALEEMKLNATVVKVTDLAEISGYGVMTTPALVVNEKVVSYGKVLKPNEVMKLMEKLV</sequence>
<dbReference type="AlphaFoldDB" id="A0A8J7H2G6"/>
<keyword evidence="3" id="KW-1185">Reference proteome</keyword>
<reference evidence="2" key="1">
    <citation type="submission" date="2020-12" db="EMBL/GenBank/DDBJ databases">
        <title>M. sibirica DSM 26468T genome.</title>
        <authorList>
            <person name="Thieme N."/>
            <person name="Rettenmaier R."/>
            <person name="Zverlov V."/>
            <person name="Liebl W."/>
        </authorList>
    </citation>
    <scope>NUCLEOTIDE SEQUENCE</scope>
    <source>
        <strain evidence="2">DSM 26468</strain>
    </source>
</reference>
<dbReference type="PANTHER" id="PTHR36450">
    <property type="entry name" value="THIOREDOXIN"/>
    <property type="match status" value="1"/>
</dbReference>
<dbReference type="NCBIfam" id="TIGR00412">
    <property type="entry name" value="redox_disulf_2"/>
    <property type="match status" value="1"/>
</dbReference>
<evidence type="ECO:0000313" key="2">
    <source>
        <dbReference type="EMBL" id="MBH1940952.1"/>
    </source>
</evidence>
<feature type="domain" description="Thioredoxin-like fold" evidence="1">
    <location>
        <begin position="58"/>
        <end position="130"/>
    </location>
</feature>
<dbReference type="RefSeq" id="WP_197661174.1">
    <property type="nucleotide sequence ID" value="NZ_JAEAGR010000007.1"/>
</dbReference>
<dbReference type="SUPFAM" id="SSF52833">
    <property type="entry name" value="Thioredoxin-like"/>
    <property type="match status" value="1"/>
</dbReference>
<dbReference type="PANTHER" id="PTHR36450:SF1">
    <property type="entry name" value="THIOREDOXIN"/>
    <property type="match status" value="1"/>
</dbReference>
<organism evidence="2 3">
    <name type="scientific">Mobilitalea sibirica</name>
    <dbReference type="NCBI Taxonomy" id="1462919"/>
    <lineage>
        <taxon>Bacteria</taxon>
        <taxon>Bacillati</taxon>
        <taxon>Bacillota</taxon>
        <taxon>Clostridia</taxon>
        <taxon>Lachnospirales</taxon>
        <taxon>Lachnospiraceae</taxon>
        <taxon>Mobilitalea</taxon>
    </lineage>
</organism>
<dbReference type="Gene3D" id="3.40.30.10">
    <property type="entry name" value="Glutaredoxin"/>
    <property type="match status" value="1"/>
</dbReference>
<protein>
    <submittedName>
        <fullName evidence="2">Thioredoxin family protein</fullName>
    </submittedName>
</protein>
<evidence type="ECO:0000313" key="3">
    <source>
        <dbReference type="Proteomes" id="UP000623269"/>
    </source>
</evidence>
<dbReference type="Proteomes" id="UP000623269">
    <property type="component" value="Unassembled WGS sequence"/>
</dbReference>
<dbReference type="InterPro" id="IPR012336">
    <property type="entry name" value="Thioredoxin-like_fold"/>
</dbReference>
<name>A0A8J7H2G6_9FIRM</name>
<comment type="caution">
    <text evidence="2">The sequence shown here is derived from an EMBL/GenBank/DDBJ whole genome shotgun (WGS) entry which is preliminary data.</text>
</comment>
<dbReference type="InterPro" id="IPR036249">
    <property type="entry name" value="Thioredoxin-like_sf"/>
</dbReference>
<gene>
    <name evidence="2" type="ORF">I5677_08625</name>
</gene>
<proteinExistence type="predicted"/>
<dbReference type="InterPro" id="IPR005243">
    <property type="entry name" value="THIRX-like_proc"/>
</dbReference>
<dbReference type="EMBL" id="JAEAGR010000007">
    <property type="protein sequence ID" value="MBH1940952.1"/>
    <property type="molecule type" value="Genomic_DNA"/>
</dbReference>